<reference evidence="1" key="1">
    <citation type="submission" date="2023-03" db="EMBL/GenBank/DDBJ databases">
        <title>Actinoallomurus iriomotensis NBRC 103684.</title>
        <authorList>
            <person name="Ichikawa N."/>
            <person name="Sato H."/>
            <person name="Tonouchi N."/>
        </authorList>
    </citation>
    <scope>NUCLEOTIDE SEQUENCE</scope>
    <source>
        <strain evidence="1">NBRC 103684</strain>
    </source>
</reference>
<organism evidence="1 2">
    <name type="scientific">Actinoallomurus iriomotensis</name>
    <dbReference type="NCBI Taxonomy" id="478107"/>
    <lineage>
        <taxon>Bacteria</taxon>
        <taxon>Bacillati</taxon>
        <taxon>Actinomycetota</taxon>
        <taxon>Actinomycetes</taxon>
        <taxon>Streptosporangiales</taxon>
        <taxon>Thermomonosporaceae</taxon>
        <taxon>Actinoallomurus</taxon>
    </lineage>
</organism>
<dbReference type="EMBL" id="BSTK01000002">
    <property type="protein sequence ID" value="GLY83974.1"/>
    <property type="molecule type" value="Genomic_DNA"/>
</dbReference>
<accession>A0A9W6RY62</accession>
<evidence type="ECO:0000313" key="1">
    <source>
        <dbReference type="EMBL" id="GLY83974.1"/>
    </source>
</evidence>
<protein>
    <submittedName>
        <fullName evidence="1">Uncharacterized protein</fullName>
    </submittedName>
</protein>
<dbReference type="AlphaFoldDB" id="A0A9W6RY62"/>
<proteinExistence type="predicted"/>
<dbReference type="Proteomes" id="UP001165074">
    <property type="component" value="Unassembled WGS sequence"/>
</dbReference>
<sequence length="45" mass="4598">MFVESFVAASVTSTGWHSSEVNPEFGGKAGGWNAADILTGASRAP</sequence>
<name>A0A9W6RY62_9ACTN</name>
<keyword evidence="2" id="KW-1185">Reference proteome</keyword>
<gene>
    <name evidence="1" type="ORF">Airi02_019030</name>
</gene>
<comment type="caution">
    <text evidence="1">The sequence shown here is derived from an EMBL/GenBank/DDBJ whole genome shotgun (WGS) entry which is preliminary data.</text>
</comment>
<evidence type="ECO:0000313" key="2">
    <source>
        <dbReference type="Proteomes" id="UP001165074"/>
    </source>
</evidence>